<dbReference type="GeneID" id="68870990"/>
<reference evidence="2 3" key="1">
    <citation type="submission" date="2014-01" db="EMBL/GenBank/DDBJ databases">
        <title>Sulfitobacter sp. H3 (MCCC 1A00686) Genome Sequencing.</title>
        <authorList>
            <person name="Lai Q."/>
            <person name="Hong Z."/>
        </authorList>
    </citation>
    <scope>NUCLEOTIDE SEQUENCE [LARGE SCALE GENOMIC DNA]</scope>
    <source>
        <strain evidence="2 3">H3</strain>
    </source>
</reference>
<organism evidence="2 3">
    <name type="scientific">Pseudosulfitobacter pseudonitzschiae</name>
    <dbReference type="NCBI Taxonomy" id="1402135"/>
    <lineage>
        <taxon>Bacteria</taxon>
        <taxon>Pseudomonadati</taxon>
        <taxon>Pseudomonadota</taxon>
        <taxon>Alphaproteobacteria</taxon>
        <taxon>Rhodobacterales</taxon>
        <taxon>Roseobacteraceae</taxon>
        <taxon>Pseudosulfitobacter</taxon>
    </lineage>
</organism>
<dbReference type="NCBIfam" id="TIGR03084">
    <property type="entry name" value="TIGR03084 family metal-binding protein"/>
    <property type="match status" value="1"/>
</dbReference>
<dbReference type="InterPro" id="IPR024344">
    <property type="entry name" value="MDMPI_metal-binding"/>
</dbReference>
<dbReference type="OrthoDB" id="113180at2"/>
<dbReference type="Proteomes" id="UP000027746">
    <property type="component" value="Unassembled WGS sequence"/>
</dbReference>
<comment type="caution">
    <text evidence="2">The sequence shown here is derived from an EMBL/GenBank/DDBJ whole genome shotgun (WGS) entry which is preliminary data.</text>
</comment>
<evidence type="ECO:0000313" key="2">
    <source>
        <dbReference type="EMBL" id="KEJ96191.1"/>
    </source>
</evidence>
<dbReference type="RefSeq" id="WP_037925334.1">
    <property type="nucleotide sequence ID" value="NZ_CP054599.1"/>
</dbReference>
<dbReference type="InterPro" id="IPR034660">
    <property type="entry name" value="DinB/YfiT-like"/>
</dbReference>
<name>A0A073J3D6_9RHOB</name>
<dbReference type="EMBL" id="JAMD01000004">
    <property type="protein sequence ID" value="KEJ96191.1"/>
    <property type="molecule type" value="Genomic_DNA"/>
</dbReference>
<evidence type="ECO:0000259" key="1">
    <source>
        <dbReference type="Pfam" id="PF11716"/>
    </source>
</evidence>
<dbReference type="Pfam" id="PF11716">
    <property type="entry name" value="MDMPI_N"/>
    <property type="match status" value="1"/>
</dbReference>
<gene>
    <name evidence="2" type="ORF">SUH3_18180</name>
</gene>
<dbReference type="InterPro" id="IPR017518">
    <property type="entry name" value="CHP03084"/>
</dbReference>
<dbReference type="GO" id="GO:0046872">
    <property type="term" value="F:metal ion binding"/>
    <property type="evidence" value="ECO:0007669"/>
    <property type="project" value="InterPro"/>
</dbReference>
<keyword evidence="3" id="KW-1185">Reference proteome</keyword>
<dbReference type="SUPFAM" id="SSF109854">
    <property type="entry name" value="DinB/YfiT-like putative metalloenzymes"/>
    <property type="match status" value="1"/>
</dbReference>
<proteinExistence type="predicted"/>
<sequence>MQQAEDFRDETDALAAILQPLSEAEFDLPTLFKGWTIDDVVGHLHLFNVAAAKSLESDAAFADFFAPIKRGMDKGISLRELQYPWLAGLRGCALMEEWGRAAHATADAFAEADPKKRLKWAGPDMSALSSVTARLMETWAHGQAVFDLLGQTRTEHDRVRSIAHLGVATFGWTFANRGLEVPTPAPFVQLTGPSGAVWTWGDEQPDNRVDGTAVEFAQVVCQTRNVADTALRTTGPVAAQWMAMAQCFAGPPEDPPAPGARHMRR</sequence>
<dbReference type="AlphaFoldDB" id="A0A073J3D6"/>
<feature type="domain" description="Mycothiol-dependent maleylpyruvate isomerase metal-binding" evidence="1">
    <location>
        <begin position="7"/>
        <end position="145"/>
    </location>
</feature>
<dbReference type="NCBIfam" id="TIGR03083">
    <property type="entry name" value="maleylpyruvate isomerase family mycothiol-dependent enzyme"/>
    <property type="match status" value="1"/>
</dbReference>
<accession>A0A073J3D6</accession>
<protein>
    <recommendedName>
        <fullName evidence="1">Mycothiol-dependent maleylpyruvate isomerase metal-binding domain-containing protein</fullName>
    </recommendedName>
</protein>
<evidence type="ECO:0000313" key="3">
    <source>
        <dbReference type="Proteomes" id="UP000027746"/>
    </source>
</evidence>
<dbReference type="Gene3D" id="1.20.120.450">
    <property type="entry name" value="dinb family like domain"/>
    <property type="match status" value="1"/>
</dbReference>
<dbReference type="InterPro" id="IPR017517">
    <property type="entry name" value="Maleyloyr_isom"/>
</dbReference>